<proteinExistence type="predicted"/>
<dbReference type="Proteomes" id="UP000521872">
    <property type="component" value="Unassembled WGS sequence"/>
</dbReference>
<keyword evidence="5" id="KW-1185">Reference proteome</keyword>
<dbReference type="PANTHER" id="PTHR28583:SF1">
    <property type="entry name" value="ACID CERAMIDASE"/>
    <property type="match status" value="1"/>
</dbReference>
<accession>A0A8H4QGY4</accession>
<dbReference type="GO" id="GO:0017040">
    <property type="term" value="F:N-acylsphingosine amidohydrolase activity"/>
    <property type="evidence" value="ECO:0007669"/>
    <property type="project" value="UniProtKB-EC"/>
</dbReference>
<evidence type="ECO:0000313" key="4">
    <source>
        <dbReference type="EMBL" id="KAF4610832.1"/>
    </source>
</evidence>
<reference evidence="4 5" key="1">
    <citation type="submission" date="2019-12" db="EMBL/GenBank/DDBJ databases">
        <authorList>
            <person name="Floudas D."/>
            <person name="Bentzer J."/>
            <person name="Ahren D."/>
            <person name="Johansson T."/>
            <person name="Persson P."/>
            <person name="Tunlid A."/>
        </authorList>
    </citation>
    <scope>NUCLEOTIDE SEQUENCE [LARGE SCALE GENOMIC DNA]</scope>
    <source>
        <strain evidence="4 5">CBS 102.39</strain>
    </source>
</reference>
<feature type="region of interest" description="Disordered" evidence="2">
    <location>
        <begin position="1"/>
        <end position="29"/>
    </location>
</feature>
<sequence length="397" mass="45083">MRKVVPSMNASDTNLSTVSDEHPRSPNLSSVWTCSSDTSKVRTGRQPPLFAIDLSLPPEQRYTRICKEYHEELKELVDLYRDVLKSSPFPRVFKFLGKRLLRNVFSEETRELKGISKASGLPYHVVVAFNTFLDSFSGCMSGGARTGSSMIHFRNLDWEMDNLRDLIIRVEYVLEGKVIARAVTYAGYIGVLTGVREGLSLSMNYRAAMQTESSPWRNRLHYCKVTLGRRPSIASQLRSILLSPEPPPALGELAAKFETMSASPCYITFCTPSSVLVIEKSLESAISHTSDKFLAVTNHDVATEKWSKRRWQALVGVEASKEVREIMNNSMERKECMYNFWLANGAEQVSIEDVKTWLRTRPVRNEDTHFACIMDPSVQGGGLVWVEMYFKKFVFKF</sequence>
<dbReference type="EMBL" id="JAACJL010000058">
    <property type="protein sequence ID" value="KAF4610832.1"/>
    <property type="molecule type" value="Genomic_DNA"/>
</dbReference>
<dbReference type="Gene3D" id="3.60.60.10">
    <property type="entry name" value="Penicillin V Acylase, Chain A"/>
    <property type="match status" value="1"/>
</dbReference>
<dbReference type="AlphaFoldDB" id="A0A8H4QGY4"/>
<evidence type="ECO:0000256" key="1">
    <source>
        <dbReference type="ARBA" id="ARBA00011891"/>
    </source>
</evidence>
<feature type="domain" description="Acid ceramidase N-terminal" evidence="3">
    <location>
        <begin position="46"/>
        <end position="99"/>
    </location>
</feature>
<evidence type="ECO:0000313" key="5">
    <source>
        <dbReference type="Proteomes" id="UP000521872"/>
    </source>
</evidence>
<dbReference type="PANTHER" id="PTHR28583">
    <property type="entry name" value="ACID AMIDASE"/>
    <property type="match status" value="1"/>
</dbReference>
<feature type="compositionally biased region" description="Polar residues" evidence="2">
    <location>
        <begin position="8"/>
        <end position="18"/>
    </location>
</feature>
<protein>
    <recommendedName>
        <fullName evidence="1">ceramidase</fullName>
        <ecNumber evidence="1">3.5.1.23</ecNumber>
    </recommendedName>
</protein>
<evidence type="ECO:0000256" key="2">
    <source>
        <dbReference type="SAM" id="MobiDB-lite"/>
    </source>
</evidence>
<comment type="caution">
    <text evidence="4">The sequence shown here is derived from an EMBL/GenBank/DDBJ whole genome shotgun (WGS) entry which is preliminary data.</text>
</comment>
<evidence type="ECO:0000259" key="3">
    <source>
        <dbReference type="Pfam" id="PF15508"/>
    </source>
</evidence>
<gene>
    <name evidence="4" type="ORF">D9613_006584</name>
</gene>
<organism evidence="4 5">
    <name type="scientific">Agrocybe pediades</name>
    <dbReference type="NCBI Taxonomy" id="84607"/>
    <lineage>
        <taxon>Eukaryota</taxon>
        <taxon>Fungi</taxon>
        <taxon>Dikarya</taxon>
        <taxon>Basidiomycota</taxon>
        <taxon>Agaricomycotina</taxon>
        <taxon>Agaricomycetes</taxon>
        <taxon>Agaricomycetidae</taxon>
        <taxon>Agaricales</taxon>
        <taxon>Agaricineae</taxon>
        <taxon>Strophariaceae</taxon>
        <taxon>Agrocybe</taxon>
    </lineage>
</organism>
<dbReference type="Pfam" id="PF15508">
    <property type="entry name" value="NAAA-beta"/>
    <property type="match status" value="1"/>
</dbReference>
<dbReference type="EC" id="3.5.1.23" evidence="1"/>
<dbReference type="InterPro" id="IPR029130">
    <property type="entry name" value="Acid_ceramidase_N"/>
</dbReference>
<name>A0A8H4QGY4_9AGAR</name>